<feature type="domain" description="N-acetyltransferase" evidence="6">
    <location>
        <begin position="13"/>
        <end position="179"/>
    </location>
</feature>
<reference evidence="7 9" key="1">
    <citation type="submission" date="2014-03" db="EMBL/GenBank/DDBJ databases">
        <title>Complete genome sequence of the Radio-Resistant Rubrobacter radiotolerans RSPS-4.</title>
        <authorList>
            <person name="Egas C.C."/>
            <person name="Barroso C.C."/>
            <person name="Froufe H.J.C."/>
            <person name="Pacheco J.J."/>
            <person name="Albuquerque L.L."/>
            <person name="da Costa M.M.S."/>
        </authorList>
    </citation>
    <scope>NUCLEOTIDE SEQUENCE [LARGE SCALE GENOMIC DNA]</scope>
    <source>
        <strain evidence="7 9">RSPS-4</strain>
    </source>
</reference>
<evidence type="ECO:0000256" key="5">
    <source>
        <dbReference type="ARBA" id="ARBA00031122"/>
    </source>
</evidence>
<dbReference type="Pfam" id="PF13523">
    <property type="entry name" value="Acetyltransf_8"/>
    <property type="match status" value="1"/>
</dbReference>
<keyword evidence="9" id="KW-1185">Reference proteome</keyword>
<dbReference type="UniPathway" id="UPA00011"/>
<dbReference type="GO" id="GO:0019290">
    <property type="term" value="P:siderophore biosynthetic process"/>
    <property type="evidence" value="ECO:0007669"/>
    <property type="project" value="InterPro"/>
</dbReference>
<dbReference type="PANTHER" id="PTHR31438:SF1">
    <property type="entry name" value="LYSINE N-ACYLTRANSFERASE C17G9.06C-RELATED"/>
    <property type="match status" value="1"/>
</dbReference>
<dbReference type="Proteomes" id="UP000025229">
    <property type="component" value="Chromosome"/>
</dbReference>
<dbReference type="PANTHER" id="PTHR31438">
    <property type="entry name" value="LYSINE N-ACYLTRANSFERASE C17G9.06C-RELATED"/>
    <property type="match status" value="1"/>
</dbReference>
<dbReference type="EMBL" id="JAWXXX010000001">
    <property type="protein sequence ID" value="MDX5893025.1"/>
    <property type="molecule type" value="Genomic_DNA"/>
</dbReference>
<dbReference type="SUPFAM" id="SSF55729">
    <property type="entry name" value="Acyl-CoA N-acyltransferases (Nat)"/>
    <property type="match status" value="1"/>
</dbReference>
<proteinExistence type="predicted"/>
<dbReference type="GO" id="GO:0016410">
    <property type="term" value="F:N-acyltransferase activity"/>
    <property type="evidence" value="ECO:0007669"/>
    <property type="project" value="TreeGrafter"/>
</dbReference>
<evidence type="ECO:0000256" key="3">
    <source>
        <dbReference type="ARBA" id="ARBA00020586"/>
    </source>
</evidence>
<dbReference type="Gene3D" id="3.40.630.30">
    <property type="match status" value="1"/>
</dbReference>
<accession>A0A023WZI5</accession>
<comment type="function">
    <text evidence="1">Acyltransferase required for the direct transfer of medium- to long-chain fatty acyl moieties from a carrier protein (MbtL) on to the epsilon-amino group of lysine residue in the mycobactin core.</text>
</comment>
<keyword evidence="8" id="KW-0012">Acyltransferase</keyword>
<evidence type="ECO:0000256" key="1">
    <source>
        <dbReference type="ARBA" id="ARBA00003818"/>
    </source>
</evidence>
<evidence type="ECO:0000259" key="6">
    <source>
        <dbReference type="PROSITE" id="PS51186"/>
    </source>
</evidence>
<dbReference type="GO" id="GO:0046677">
    <property type="term" value="P:response to antibiotic"/>
    <property type="evidence" value="ECO:0007669"/>
    <property type="project" value="UniProtKB-KW"/>
</dbReference>
<organism evidence="7 9">
    <name type="scientific">Rubrobacter radiotolerans</name>
    <name type="common">Arthrobacter radiotolerans</name>
    <dbReference type="NCBI Taxonomy" id="42256"/>
    <lineage>
        <taxon>Bacteria</taxon>
        <taxon>Bacillati</taxon>
        <taxon>Actinomycetota</taxon>
        <taxon>Rubrobacteria</taxon>
        <taxon>Rubrobacterales</taxon>
        <taxon>Rubrobacteraceae</taxon>
        <taxon>Rubrobacter</taxon>
    </lineage>
</organism>
<dbReference type="AlphaFoldDB" id="A0A023WZI5"/>
<dbReference type="InterPro" id="IPR019432">
    <property type="entry name" value="Acyltransferase_MbtK/IucB-like"/>
</dbReference>
<dbReference type="HOGENOM" id="CLU_013985_12_2_11"/>
<dbReference type="Proteomes" id="UP001281130">
    <property type="component" value="Unassembled WGS sequence"/>
</dbReference>
<dbReference type="eggNOG" id="COG1670">
    <property type="taxonomic scope" value="Bacteria"/>
</dbReference>
<evidence type="ECO:0000313" key="7">
    <source>
        <dbReference type="EMBL" id="AHY45612.1"/>
    </source>
</evidence>
<evidence type="ECO:0000313" key="9">
    <source>
        <dbReference type="Proteomes" id="UP000025229"/>
    </source>
</evidence>
<dbReference type="EMBL" id="CP007514">
    <property type="protein sequence ID" value="AHY45612.1"/>
    <property type="molecule type" value="Genomic_DNA"/>
</dbReference>
<dbReference type="InterPro" id="IPR000182">
    <property type="entry name" value="GNAT_dom"/>
</dbReference>
<dbReference type="KEGG" id="rrd:RradSPS_0329"/>
<dbReference type="PROSITE" id="PS51186">
    <property type="entry name" value="GNAT"/>
    <property type="match status" value="1"/>
</dbReference>
<keyword evidence="7" id="KW-0808">Transferase</keyword>
<dbReference type="STRING" id="42256.RradSPS_0329"/>
<dbReference type="PATRIC" id="fig|42256.3.peg.334"/>
<sequence length="187" mass="21291">MSEHDEPGVADGLRFRRLEREDVPLVHRWLHRPHVARWWYEDLGTLEEVSARYGAYIDGTDPVEPYVVLLDGRPIGHVQLYRVADDEEYTRLVGDAEGLVGVDIFIAERDLLYRGLGPRVLRRFLAEHAFSDGSVRACLIDPEPENLAAIRAYEKVGFRHAKTVRTSGGPAYFMLLSQKDFLASGER</sequence>
<dbReference type="SMART" id="SM01006">
    <property type="entry name" value="AlcB"/>
    <property type="match status" value="1"/>
</dbReference>
<gene>
    <name evidence="7" type="ORF">RradSPS_0329</name>
    <name evidence="8" type="ORF">SIL72_03170</name>
</gene>
<protein>
    <recommendedName>
        <fullName evidence="3">Lysine N-acyltransferase MbtK</fullName>
    </recommendedName>
    <alternativeName>
        <fullName evidence="5">Mycobactin synthase protein K</fullName>
    </alternativeName>
</protein>
<comment type="pathway">
    <text evidence="2">Siderophore biosynthesis.</text>
</comment>
<reference evidence="8" key="2">
    <citation type="submission" date="2023-11" db="EMBL/GenBank/DDBJ databases">
        <title>MicrobeMod: A computational toolkit for identifying prokaryotic methylation and restriction-modification with nanopore sequencing.</title>
        <authorList>
            <person name="Crits-Christoph A."/>
            <person name="Kang S.C."/>
            <person name="Lee H."/>
            <person name="Ostrov N."/>
        </authorList>
    </citation>
    <scope>NUCLEOTIDE SEQUENCE</scope>
    <source>
        <strain evidence="8">ATCC 51242</strain>
    </source>
</reference>
<dbReference type="RefSeq" id="WP_143533812.1">
    <property type="nucleotide sequence ID" value="NZ_CP007514.1"/>
</dbReference>
<evidence type="ECO:0000256" key="4">
    <source>
        <dbReference type="ARBA" id="ARBA00023251"/>
    </source>
</evidence>
<keyword evidence="4" id="KW-0046">Antibiotic resistance</keyword>
<evidence type="ECO:0000313" key="8">
    <source>
        <dbReference type="EMBL" id="MDX5893025.1"/>
    </source>
</evidence>
<dbReference type="InterPro" id="IPR016181">
    <property type="entry name" value="Acyl_CoA_acyltransferase"/>
</dbReference>
<name>A0A023WZI5_RUBRA</name>
<dbReference type="OrthoDB" id="9814648at2"/>
<evidence type="ECO:0000256" key="2">
    <source>
        <dbReference type="ARBA" id="ARBA00004924"/>
    </source>
</evidence>